<dbReference type="InterPro" id="IPR007278">
    <property type="entry name" value="DUF397"/>
</dbReference>
<protein>
    <submittedName>
        <fullName evidence="2">DUF397 domain-containing protein</fullName>
    </submittedName>
</protein>
<dbReference type="RefSeq" id="WP_369147110.1">
    <property type="nucleotide sequence ID" value="NZ_CP163444.1"/>
</dbReference>
<accession>A0AB39T6T7</accession>
<sequence>MTIIPNADASGLTWTKSSYSDGGNNCVEVAHGVAGAMPVRDSKIPAGPALVVPAGVWSAFVDGVKDGALA</sequence>
<dbReference type="EMBL" id="CP163444">
    <property type="protein sequence ID" value="XDQ74587.1"/>
    <property type="molecule type" value="Genomic_DNA"/>
</dbReference>
<feature type="domain" description="DUF397" evidence="1">
    <location>
        <begin position="12"/>
        <end position="65"/>
    </location>
</feature>
<reference evidence="2" key="1">
    <citation type="submission" date="2024-07" db="EMBL/GenBank/DDBJ databases">
        <authorList>
            <person name="Yu S.T."/>
        </authorList>
    </citation>
    <scope>NUCLEOTIDE SEQUENCE</scope>
    <source>
        <strain evidence="2">R44</strain>
    </source>
</reference>
<name>A0AB39T6T7_9ACTN</name>
<dbReference type="Pfam" id="PF04149">
    <property type="entry name" value="DUF397"/>
    <property type="match status" value="1"/>
</dbReference>
<gene>
    <name evidence="2" type="ORF">AB5J54_30495</name>
</gene>
<evidence type="ECO:0000259" key="1">
    <source>
        <dbReference type="Pfam" id="PF04149"/>
    </source>
</evidence>
<proteinExistence type="predicted"/>
<dbReference type="AlphaFoldDB" id="A0AB39T6T7"/>
<evidence type="ECO:0000313" key="2">
    <source>
        <dbReference type="EMBL" id="XDQ74587.1"/>
    </source>
</evidence>
<organism evidence="2">
    <name type="scientific">Streptomyces sp. R44</name>
    <dbReference type="NCBI Taxonomy" id="3238633"/>
    <lineage>
        <taxon>Bacteria</taxon>
        <taxon>Bacillati</taxon>
        <taxon>Actinomycetota</taxon>
        <taxon>Actinomycetes</taxon>
        <taxon>Kitasatosporales</taxon>
        <taxon>Streptomycetaceae</taxon>
        <taxon>Streptomyces</taxon>
    </lineage>
</organism>